<evidence type="ECO:0000313" key="2">
    <source>
        <dbReference type="EMBL" id="GBQ08025.1"/>
    </source>
</evidence>
<comment type="caution">
    <text evidence="2">The sequence shown here is derived from an EMBL/GenBank/DDBJ whole genome shotgun (WGS) entry which is preliminary data.</text>
</comment>
<dbReference type="Proteomes" id="UP001062901">
    <property type="component" value="Unassembled WGS sequence"/>
</dbReference>
<organism evidence="2 3">
    <name type="scientific">Saccharibacter floricola DSM 15669</name>
    <dbReference type="NCBI Taxonomy" id="1123227"/>
    <lineage>
        <taxon>Bacteria</taxon>
        <taxon>Pseudomonadati</taxon>
        <taxon>Pseudomonadota</taxon>
        <taxon>Alphaproteobacteria</taxon>
        <taxon>Acetobacterales</taxon>
        <taxon>Acetobacteraceae</taxon>
        <taxon>Saccharibacter</taxon>
    </lineage>
</organism>
<protein>
    <submittedName>
        <fullName evidence="2">Uncharacterized protein</fullName>
    </submittedName>
</protein>
<evidence type="ECO:0000313" key="3">
    <source>
        <dbReference type="Proteomes" id="UP001062901"/>
    </source>
</evidence>
<feature type="region of interest" description="Disordered" evidence="1">
    <location>
        <begin position="136"/>
        <end position="180"/>
    </location>
</feature>
<feature type="compositionally biased region" description="Acidic residues" evidence="1">
    <location>
        <begin position="16"/>
        <end position="32"/>
    </location>
</feature>
<feature type="region of interest" description="Disordered" evidence="1">
    <location>
        <begin position="1"/>
        <end position="94"/>
    </location>
</feature>
<evidence type="ECO:0000256" key="1">
    <source>
        <dbReference type="SAM" id="MobiDB-lite"/>
    </source>
</evidence>
<feature type="compositionally biased region" description="Acidic residues" evidence="1">
    <location>
        <begin position="44"/>
        <end position="79"/>
    </location>
</feature>
<accession>A0ABQ0P0S8</accession>
<sequence length="192" mass="21065">MGDDNQDTLPPKADENTPDDLPPEETTGEDDDTQHARHHRGETPDPDDDTAQSDDDLDAEDERDDEDDRKAEEGDDDDDRTVREDAKARASSRAHAILRRPEAAHNLALACHIAFNTTMTRMQAVAALRAASCGSRRSRRASTRHTSQNTTASLRSRMASHAVRPLKADAGQPKSSLQSRVAAFNKRLNTGA</sequence>
<reference evidence="2" key="1">
    <citation type="submission" date="2013-04" db="EMBL/GenBank/DDBJ databases">
        <title>The genome sequencing project of 58 acetic acid bacteria.</title>
        <authorList>
            <person name="Okamoto-Kainuma A."/>
            <person name="Ishikawa M."/>
            <person name="Umino S."/>
            <person name="Koizumi Y."/>
            <person name="Shiwa Y."/>
            <person name="Yoshikawa H."/>
            <person name="Matsutani M."/>
            <person name="Matsushita K."/>
        </authorList>
    </citation>
    <scope>NUCLEOTIDE SEQUENCE</scope>
    <source>
        <strain evidence="2">DSM 15669</strain>
    </source>
</reference>
<keyword evidence="3" id="KW-1185">Reference proteome</keyword>
<dbReference type="EMBL" id="BAQD01000061">
    <property type="protein sequence ID" value="GBQ08025.1"/>
    <property type="molecule type" value="Genomic_DNA"/>
</dbReference>
<proteinExistence type="predicted"/>
<name>A0ABQ0P0S8_9PROT</name>
<gene>
    <name evidence="2" type="ORF">AA15669_1625</name>
</gene>